<organism evidence="1">
    <name type="scientific">viral metagenome</name>
    <dbReference type="NCBI Taxonomy" id="1070528"/>
    <lineage>
        <taxon>unclassified sequences</taxon>
        <taxon>metagenomes</taxon>
        <taxon>organismal metagenomes</taxon>
    </lineage>
</organism>
<proteinExistence type="predicted"/>
<reference evidence="1" key="1">
    <citation type="journal article" date="2020" name="Nature">
        <title>Giant virus diversity and host interactions through global metagenomics.</title>
        <authorList>
            <person name="Schulz F."/>
            <person name="Roux S."/>
            <person name="Paez-Espino D."/>
            <person name="Jungbluth S."/>
            <person name="Walsh D.A."/>
            <person name="Denef V.J."/>
            <person name="McMahon K.D."/>
            <person name="Konstantinidis K.T."/>
            <person name="Eloe-Fadrosh E.A."/>
            <person name="Kyrpides N.C."/>
            <person name="Woyke T."/>
        </authorList>
    </citation>
    <scope>NUCLEOTIDE SEQUENCE</scope>
    <source>
        <strain evidence="1">GVMAG-S-3300013093-109</strain>
    </source>
</reference>
<dbReference type="AlphaFoldDB" id="A0A6C0KW05"/>
<dbReference type="EMBL" id="MN740969">
    <property type="protein sequence ID" value="QHU20508.1"/>
    <property type="molecule type" value="Genomic_DNA"/>
</dbReference>
<accession>A0A6C0KW05</accession>
<evidence type="ECO:0000313" key="1">
    <source>
        <dbReference type="EMBL" id="QHU20508.1"/>
    </source>
</evidence>
<name>A0A6C0KW05_9ZZZZ</name>
<sequence>MTTPAKKYQNVSYQELISYSENNPNRHRKLESIEVHRPTQENTLNPLGLIGYRSTDVNPANILSILVCLQDPNDYHLAPNNARIQQLIDLTTKLQERTEELKNTSLMRKRKKIHDLIAAAYNGTAFQEKDYHDLYQGVAHLTNQHFILIKEAVHDQIENEKEYDSALKGEVIFSSDPTTWKKENAVWVADYRGRWVAIPTEMNSSPLLTILPTWLTTMEQTGWIIQWPESDLTKKELVERLSILPTWKETDQKLVKDVLSVRLGRAMVIQTFTKWM</sequence>
<protein>
    <submittedName>
        <fullName evidence="1">Uncharacterized protein</fullName>
    </submittedName>
</protein>